<name>A0A1L3JG36_9FLAO</name>
<evidence type="ECO:0000256" key="4">
    <source>
        <dbReference type="SAM" id="SignalP"/>
    </source>
</evidence>
<dbReference type="EMBL" id="CP018155">
    <property type="protein sequence ID" value="APG64097.1"/>
    <property type="molecule type" value="Genomic_DNA"/>
</dbReference>
<dbReference type="RefSeq" id="WP_072554420.1">
    <property type="nucleotide sequence ID" value="NZ_CP018155.1"/>
</dbReference>
<evidence type="ECO:0000313" key="5">
    <source>
        <dbReference type="EMBL" id="APG64097.1"/>
    </source>
</evidence>
<proteinExistence type="predicted"/>
<feature type="repeat" description="TPR" evidence="3">
    <location>
        <begin position="257"/>
        <end position="290"/>
    </location>
</feature>
<gene>
    <name evidence="5" type="ORF">LPB136_01355</name>
</gene>
<dbReference type="InterPro" id="IPR011990">
    <property type="entry name" value="TPR-like_helical_dom_sf"/>
</dbReference>
<dbReference type="Pfam" id="PF14559">
    <property type="entry name" value="TPR_19"/>
    <property type="match status" value="1"/>
</dbReference>
<protein>
    <recommendedName>
        <fullName evidence="7">Tetratricopeptide repeat protein</fullName>
    </recommendedName>
</protein>
<dbReference type="AlphaFoldDB" id="A0A1L3JG36"/>
<keyword evidence="6" id="KW-1185">Reference proteome</keyword>
<dbReference type="Pfam" id="PF00515">
    <property type="entry name" value="TPR_1"/>
    <property type="match status" value="1"/>
</dbReference>
<dbReference type="InterPro" id="IPR051685">
    <property type="entry name" value="Ycf3/AcsC/BcsC/TPR_MFPF"/>
</dbReference>
<evidence type="ECO:0000256" key="3">
    <source>
        <dbReference type="PROSITE-ProRule" id="PRU00339"/>
    </source>
</evidence>
<keyword evidence="4" id="KW-0732">Signal</keyword>
<evidence type="ECO:0000256" key="2">
    <source>
        <dbReference type="ARBA" id="ARBA00022803"/>
    </source>
</evidence>
<organism evidence="5 6">
    <name type="scientific">Tenacibaculum todarodis</name>
    <dbReference type="NCBI Taxonomy" id="1850252"/>
    <lineage>
        <taxon>Bacteria</taxon>
        <taxon>Pseudomonadati</taxon>
        <taxon>Bacteroidota</taxon>
        <taxon>Flavobacteriia</taxon>
        <taxon>Flavobacteriales</taxon>
        <taxon>Flavobacteriaceae</taxon>
        <taxon>Tenacibaculum</taxon>
    </lineage>
</organism>
<sequence length="414" mass="46583">MKKQILALTLGLMTVGAMAQKNELKAAEKAIKKNDFSGAITAISSAESLMSNMDAKLKAKFYFLKGKAFAGKKDYKNAADAFNSLLKHEEATGKAKYTKEAAPMLNKLISDVSQKAIKQYNESKDFKNASENFYLTYQLSPKDTAFAFNAAVAATQAKDYDSALKYYKELSDIGYTGIETQFVATNKETGVVENLGTKQQRDLMVKAGGYIKPETKSTKSKSADIVKNIALILNTQGKTDEAIVAMQAARKANPKDLNLLLNEADLYIKLKKMDKFGELMEEAIQMDPNNPTLFYNLGIVNFNQGKVEEAKNYYNKAIELKPDYKDAYMNLAIAILNKEQAIIEEMNKNLDNFTRYDELEKQKKEVYKEALPYLEKADGFKRSIETVRTLLNIYETLENEEKAAEFRALYKAMK</sequence>
<feature type="chain" id="PRO_5013086238" description="Tetratricopeptide repeat protein" evidence="4">
    <location>
        <begin position="20"/>
        <end position="414"/>
    </location>
</feature>
<feature type="signal peptide" evidence="4">
    <location>
        <begin position="1"/>
        <end position="19"/>
    </location>
</feature>
<dbReference type="InterPro" id="IPR019734">
    <property type="entry name" value="TPR_rpt"/>
</dbReference>
<evidence type="ECO:0008006" key="7">
    <source>
        <dbReference type="Google" id="ProtNLM"/>
    </source>
</evidence>
<dbReference type="PANTHER" id="PTHR44943">
    <property type="entry name" value="CELLULOSE SYNTHASE OPERON PROTEIN C"/>
    <property type="match status" value="1"/>
</dbReference>
<dbReference type="SUPFAM" id="SSF48452">
    <property type="entry name" value="TPR-like"/>
    <property type="match status" value="2"/>
</dbReference>
<keyword evidence="1" id="KW-0677">Repeat</keyword>
<dbReference type="PROSITE" id="PS50293">
    <property type="entry name" value="TPR_REGION"/>
    <property type="match status" value="1"/>
</dbReference>
<dbReference type="SMART" id="SM00028">
    <property type="entry name" value="TPR"/>
    <property type="match status" value="5"/>
</dbReference>
<dbReference type="Proteomes" id="UP000181898">
    <property type="component" value="Chromosome"/>
</dbReference>
<accession>A0A1L3JG36</accession>
<dbReference type="OrthoDB" id="1149028at2"/>
<feature type="repeat" description="TPR" evidence="3">
    <location>
        <begin position="291"/>
        <end position="324"/>
    </location>
</feature>
<dbReference type="PROSITE" id="PS50005">
    <property type="entry name" value="TPR"/>
    <property type="match status" value="2"/>
</dbReference>
<keyword evidence="2 3" id="KW-0802">TPR repeat</keyword>
<evidence type="ECO:0000313" key="6">
    <source>
        <dbReference type="Proteomes" id="UP000181898"/>
    </source>
</evidence>
<dbReference type="Gene3D" id="1.25.40.10">
    <property type="entry name" value="Tetratricopeptide repeat domain"/>
    <property type="match status" value="2"/>
</dbReference>
<reference evidence="5 6" key="1">
    <citation type="submission" date="2016-11" db="EMBL/GenBank/DDBJ databases">
        <title>Tenacibaculum sp. LPB0136, isolated from marine environment.</title>
        <authorList>
            <person name="Kim E."/>
            <person name="Yi H."/>
        </authorList>
    </citation>
    <scope>NUCLEOTIDE SEQUENCE [LARGE SCALE GENOMIC DNA]</scope>
    <source>
        <strain evidence="5 6">LPB0136</strain>
    </source>
</reference>
<dbReference type="PANTHER" id="PTHR44943:SF4">
    <property type="entry name" value="TPR REPEAT-CONTAINING PROTEIN MJ0798"/>
    <property type="match status" value="1"/>
</dbReference>
<dbReference type="KEGG" id="ten:LPB136_01355"/>
<evidence type="ECO:0000256" key="1">
    <source>
        <dbReference type="ARBA" id="ARBA00022737"/>
    </source>
</evidence>
<dbReference type="STRING" id="1850252.LPB136_01355"/>